<reference evidence="2" key="1">
    <citation type="journal article" date="2014" name="Genome Announc.">
        <title>Complete sequencing and chromosome-scale genome assembly of the industrial progenitor strain P2niaD18 from the penicillin producer Penicillium chrysogenum.</title>
        <authorList>
            <person name="Specht T."/>
            <person name="Dahlmann T.A."/>
            <person name="Zadra I."/>
            <person name="Kurnsteiner H."/>
            <person name="Kuck U."/>
        </authorList>
    </citation>
    <scope>NUCLEOTIDE SEQUENCE [LARGE SCALE GENOMIC DNA]</scope>
    <source>
        <strain evidence="2">P2niaD18</strain>
    </source>
</reference>
<gene>
    <name evidence="2" type="ORF">EN45_055460</name>
</gene>
<dbReference type="AlphaFoldDB" id="A0A161XWF6"/>
<name>A0A161XWF6_PENCH</name>
<proteinExistence type="predicted"/>
<feature type="compositionally biased region" description="Polar residues" evidence="1">
    <location>
        <begin position="189"/>
        <end position="214"/>
    </location>
</feature>
<feature type="region of interest" description="Disordered" evidence="1">
    <location>
        <begin position="186"/>
        <end position="214"/>
    </location>
</feature>
<sequence length="293" mass="32282">MGTACYKGYEPCTSAPWSRIRNISIDSQKSKLEMYASNESSAKRSFPSDSLLPIKVEVHWVHNLKVAGYQEAAQAIEGAENRGFGFRERDQPGPGPYDDMIRPRDGSTILFFTAADVFAMSKGNITTQSKLSRVLIDGGSTGFTEGSQIRNSFNAFAVYESHIGTTQNPERHRDLVTSATIPTIAHAQGPSSRSGSSLPAQSSAFSTDSGPTSLPTIHTSAADVEWIIPCRTKDEQVRSTRVIAPVVVDRPKPPIYTLLLGKRWIKNIGLIGYYERDKYTIRADDLRRIPVLN</sequence>
<dbReference type="EMBL" id="CM002799">
    <property type="protein sequence ID" value="KZN86992.1"/>
    <property type="molecule type" value="Genomic_DNA"/>
</dbReference>
<dbReference type="Proteomes" id="UP000076449">
    <property type="component" value="Chromosome II"/>
</dbReference>
<accession>A0A161XWF6</accession>
<evidence type="ECO:0000313" key="2">
    <source>
        <dbReference type="EMBL" id="KZN86992.1"/>
    </source>
</evidence>
<protein>
    <submittedName>
        <fullName evidence="2">Uncharacterized protein</fullName>
    </submittedName>
</protein>
<organism evidence="2">
    <name type="scientific">Penicillium chrysogenum</name>
    <name type="common">Penicillium notatum</name>
    <dbReference type="NCBI Taxonomy" id="5076"/>
    <lineage>
        <taxon>Eukaryota</taxon>
        <taxon>Fungi</taxon>
        <taxon>Dikarya</taxon>
        <taxon>Ascomycota</taxon>
        <taxon>Pezizomycotina</taxon>
        <taxon>Eurotiomycetes</taxon>
        <taxon>Eurotiomycetidae</taxon>
        <taxon>Eurotiales</taxon>
        <taxon>Aspergillaceae</taxon>
        <taxon>Penicillium</taxon>
        <taxon>Penicillium chrysogenum species complex</taxon>
    </lineage>
</organism>
<evidence type="ECO:0000256" key="1">
    <source>
        <dbReference type="SAM" id="MobiDB-lite"/>
    </source>
</evidence>